<evidence type="ECO:0000313" key="1">
    <source>
        <dbReference type="EMBL" id="TWU62340.1"/>
    </source>
</evidence>
<protein>
    <submittedName>
        <fullName evidence="1">Uncharacterized protein</fullName>
    </submittedName>
</protein>
<dbReference type="EMBL" id="SJPZ01000002">
    <property type="protein sequence ID" value="TWU62340.1"/>
    <property type="molecule type" value="Genomic_DNA"/>
</dbReference>
<name>A0A5C6FJN4_9PLAN</name>
<reference evidence="1 2" key="1">
    <citation type="submission" date="2019-02" db="EMBL/GenBank/DDBJ databases">
        <title>Deep-cultivation of Planctomycetes and their phenomic and genomic characterization uncovers novel biology.</title>
        <authorList>
            <person name="Wiegand S."/>
            <person name="Jogler M."/>
            <person name="Boedeker C."/>
            <person name="Pinto D."/>
            <person name="Vollmers J."/>
            <person name="Rivas-Marin E."/>
            <person name="Kohn T."/>
            <person name="Peeters S.H."/>
            <person name="Heuer A."/>
            <person name="Rast P."/>
            <person name="Oberbeckmann S."/>
            <person name="Bunk B."/>
            <person name="Jeske O."/>
            <person name="Meyerdierks A."/>
            <person name="Storesund J.E."/>
            <person name="Kallscheuer N."/>
            <person name="Luecker S."/>
            <person name="Lage O.M."/>
            <person name="Pohl T."/>
            <person name="Merkel B.J."/>
            <person name="Hornburger P."/>
            <person name="Mueller R.-W."/>
            <person name="Bruemmer F."/>
            <person name="Labrenz M."/>
            <person name="Spormann A.M."/>
            <person name="Op Den Camp H."/>
            <person name="Overmann J."/>
            <person name="Amann R."/>
            <person name="Jetten M.S.M."/>
            <person name="Mascher T."/>
            <person name="Medema M.H."/>
            <person name="Devos D.P."/>
            <person name="Kaster A.-K."/>
            <person name="Ovreas L."/>
            <person name="Rohde M."/>
            <person name="Galperin M.Y."/>
            <person name="Jogler C."/>
        </authorList>
    </citation>
    <scope>NUCLEOTIDE SEQUENCE [LARGE SCALE GENOMIC DNA]</scope>
    <source>
        <strain evidence="1 2">V7</strain>
    </source>
</reference>
<dbReference type="RefSeq" id="WP_146415011.1">
    <property type="nucleotide sequence ID" value="NZ_SJPZ01000002.1"/>
</dbReference>
<accession>A0A5C6FJN4</accession>
<dbReference type="OrthoDB" id="253141at2"/>
<comment type="caution">
    <text evidence="1">The sequence shown here is derived from an EMBL/GenBank/DDBJ whole genome shotgun (WGS) entry which is preliminary data.</text>
</comment>
<gene>
    <name evidence="1" type="ORF">V7x_40690</name>
</gene>
<organism evidence="1 2">
    <name type="scientific">Crateriforma conspicua</name>
    <dbReference type="NCBI Taxonomy" id="2527996"/>
    <lineage>
        <taxon>Bacteria</taxon>
        <taxon>Pseudomonadati</taxon>
        <taxon>Planctomycetota</taxon>
        <taxon>Planctomycetia</taxon>
        <taxon>Planctomycetales</taxon>
        <taxon>Planctomycetaceae</taxon>
        <taxon>Crateriforma</taxon>
    </lineage>
</organism>
<sequence>MKRLRQPENAIILTTYEQLASYVGAFARGYINLVILVGSHGLSKSRTVREALPDACWIEGNASPFGIYQALYRNRDRTIVMDDLDSLHKDHHGVRLLKALCNTESTKTVGWHTATRVLERANIPREFTTSSRVIIICNDWATVNRNVAALQDRGHLLSFQPTAAEVHAKAAEWFDDAEILEWFGENLDRVGEPSLRWYVKAQELKRSSLDWKQVIQLDPASLRRKLVVELIGDKSFATQEERAREFSRRGGGCRATFFNHVRRVR</sequence>
<proteinExistence type="predicted"/>
<dbReference type="AlphaFoldDB" id="A0A5C6FJN4"/>
<evidence type="ECO:0000313" key="2">
    <source>
        <dbReference type="Proteomes" id="UP000316476"/>
    </source>
</evidence>
<dbReference type="Proteomes" id="UP000316476">
    <property type="component" value="Unassembled WGS sequence"/>
</dbReference>